<dbReference type="InterPro" id="IPR006501">
    <property type="entry name" value="Pectinesterase_inhib_dom"/>
</dbReference>
<protein>
    <recommendedName>
        <fullName evidence="4">Pectinesterase inhibitor domain-containing protein</fullName>
    </recommendedName>
</protein>
<evidence type="ECO:0000313" key="3">
    <source>
        <dbReference type="Proteomes" id="UP001157006"/>
    </source>
</evidence>
<dbReference type="GO" id="GO:0004857">
    <property type="term" value="F:enzyme inhibitor activity"/>
    <property type="evidence" value="ECO:0007669"/>
    <property type="project" value="InterPro"/>
</dbReference>
<accession>A0AAV0ZZ17</accession>
<evidence type="ECO:0000256" key="1">
    <source>
        <dbReference type="SAM" id="SignalP"/>
    </source>
</evidence>
<evidence type="ECO:0000313" key="2">
    <source>
        <dbReference type="EMBL" id="CAI8602304.1"/>
    </source>
</evidence>
<keyword evidence="3" id="KW-1185">Reference proteome</keyword>
<proteinExistence type="predicted"/>
<dbReference type="Proteomes" id="UP001157006">
    <property type="component" value="Chromosome 3"/>
</dbReference>
<dbReference type="AlphaFoldDB" id="A0AAV0ZZ17"/>
<keyword evidence="1" id="KW-0732">Signal</keyword>
<dbReference type="EMBL" id="OX451738">
    <property type="protein sequence ID" value="CAI8602304.1"/>
    <property type="molecule type" value="Genomic_DNA"/>
</dbReference>
<dbReference type="Gene3D" id="1.20.140.40">
    <property type="entry name" value="Invertase/pectin methylesterase inhibitor family protein"/>
    <property type="match status" value="1"/>
</dbReference>
<feature type="signal peptide" evidence="1">
    <location>
        <begin position="1"/>
        <end position="21"/>
    </location>
</feature>
<evidence type="ECO:0008006" key="4">
    <source>
        <dbReference type="Google" id="ProtNLM"/>
    </source>
</evidence>
<sequence>MIASTHLFLLLIISFIFISHAISLSPSPRSSPELYKIVCADSGSKESEQKCLKLLETNPRITSSKDYLTLCTLYLEMAIEEATKAQNYLKSLVKEYPSSEAIKKCANHNYNFFISEFRVAIPQLATKSDGASWEATSAFWGPNHCDENLAREKLSVPSISKLNDEMRFLCFIAGVATDHLTQ</sequence>
<reference evidence="2 3" key="1">
    <citation type="submission" date="2023-01" db="EMBL/GenBank/DDBJ databases">
        <authorList>
            <person name="Kreplak J."/>
        </authorList>
    </citation>
    <scope>NUCLEOTIDE SEQUENCE [LARGE SCALE GENOMIC DNA]</scope>
</reference>
<dbReference type="PANTHER" id="PTHR31890:SF9">
    <property type="entry name" value="PLANT INVERTASE_PECTIN METHYLESTERASE INHIBITOR SUPERFAMILY PROTEIN"/>
    <property type="match status" value="1"/>
</dbReference>
<name>A0AAV0ZZ17_VICFA</name>
<dbReference type="PANTHER" id="PTHR31890">
    <property type="entry name" value="PLANT INVERTASE/PECTIN METHYLESTERASE INHIBITOR SUPERFAMILY PROTEIN"/>
    <property type="match status" value="1"/>
</dbReference>
<dbReference type="SUPFAM" id="SSF101148">
    <property type="entry name" value="Plant invertase/pectin methylesterase inhibitor"/>
    <property type="match status" value="1"/>
</dbReference>
<gene>
    <name evidence="2" type="ORF">VFH_III034360</name>
</gene>
<dbReference type="NCBIfam" id="TIGR01614">
    <property type="entry name" value="PME_inhib"/>
    <property type="match status" value="1"/>
</dbReference>
<organism evidence="2 3">
    <name type="scientific">Vicia faba</name>
    <name type="common">Broad bean</name>
    <name type="synonym">Faba vulgaris</name>
    <dbReference type="NCBI Taxonomy" id="3906"/>
    <lineage>
        <taxon>Eukaryota</taxon>
        <taxon>Viridiplantae</taxon>
        <taxon>Streptophyta</taxon>
        <taxon>Embryophyta</taxon>
        <taxon>Tracheophyta</taxon>
        <taxon>Spermatophyta</taxon>
        <taxon>Magnoliopsida</taxon>
        <taxon>eudicotyledons</taxon>
        <taxon>Gunneridae</taxon>
        <taxon>Pentapetalae</taxon>
        <taxon>rosids</taxon>
        <taxon>fabids</taxon>
        <taxon>Fabales</taxon>
        <taxon>Fabaceae</taxon>
        <taxon>Papilionoideae</taxon>
        <taxon>50 kb inversion clade</taxon>
        <taxon>NPAAA clade</taxon>
        <taxon>Hologalegina</taxon>
        <taxon>IRL clade</taxon>
        <taxon>Fabeae</taxon>
        <taxon>Vicia</taxon>
    </lineage>
</organism>
<dbReference type="InterPro" id="IPR035513">
    <property type="entry name" value="Invertase/methylesterase_inhib"/>
</dbReference>
<feature type="chain" id="PRO_5043415516" description="Pectinesterase inhibitor domain-containing protein" evidence="1">
    <location>
        <begin position="22"/>
        <end position="182"/>
    </location>
</feature>